<dbReference type="EMBL" id="JAMZMM010000078">
    <property type="protein sequence ID" value="MCP2728849.1"/>
    <property type="molecule type" value="Genomic_DNA"/>
</dbReference>
<evidence type="ECO:0000313" key="2">
    <source>
        <dbReference type="Proteomes" id="UP001204953"/>
    </source>
</evidence>
<evidence type="ECO:0000313" key="1">
    <source>
        <dbReference type="EMBL" id="MCP2728849.1"/>
    </source>
</evidence>
<reference evidence="1" key="1">
    <citation type="submission" date="2022-06" db="EMBL/GenBank/DDBJ databases">
        <title>New cyanobacteria of genus Symplocastrum in benthos of Lake Baikal.</title>
        <authorList>
            <person name="Sorokovikova E."/>
            <person name="Tikhonova I."/>
            <person name="Krasnopeev A."/>
            <person name="Evseev P."/>
            <person name="Gladkikh A."/>
            <person name="Belykh O."/>
        </authorList>
    </citation>
    <scope>NUCLEOTIDE SEQUENCE</scope>
    <source>
        <strain evidence="1">BBK-W-15</strain>
    </source>
</reference>
<dbReference type="RefSeq" id="WP_254011640.1">
    <property type="nucleotide sequence ID" value="NZ_JAMZMM010000078.1"/>
</dbReference>
<accession>A0AAE3KM55</accession>
<protein>
    <submittedName>
        <fullName evidence="1">Uncharacterized protein</fullName>
    </submittedName>
</protein>
<organism evidence="1 2">
    <name type="scientific">Limnofasciculus baicalensis BBK-W-15</name>
    <dbReference type="NCBI Taxonomy" id="2699891"/>
    <lineage>
        <taxon>Bacteria</taxon>
        <taxon>Bacillati</taxon>
        <taxon>Cyanobacteriota</taxon>
        <taxon>Cyanophyceae</taxon>
        <taxon>Coleofasciculales</taxon>
        <taxon>Coleofasciculaceae</taxon>
        <taxon>Limnofasciculus</taxon>
        <taxon>Limnofasciculus baicalensis</taxon>
    </lineage>
</organism>
<proteinExistence type="predicted"/>
<keyword evidence="2" id="KW-1185">Reference proteome</keyword>
<comment type="caution">
    <text evidence="1">The sequence shown here is derived from an EMBL/GenBank/DDBJ whole genome shotgun (WGS) entry which is preliminary data.</text>
</comment>
<gene>
    <name evidence="1" type="ORF">NJ959_10275</name>
</gene>
<name>A0AAE3KM55_9CYAN</name>
<dbReference type="AlphaFoldDB" id="A0AAE3KM55"/>
<sequence length="57" mass="6787">MVRRLKDKGCIEAGFGIRRIAQADWFIVYYLEKKQSSIANHQSPMTFYKLVSEQDYR</sequence>
<dbReference type="Proteomes" id="UP001204953">
    <property type="component" value="Unassembled WGS sequence"/>
</dbReference>